<accession>A0A319DQY2</accession>
<feature type="region of interest" description="Disordered" evidence="1">
    <location>
        <begin position="1"/>
        <end position="92"/>
    </location>
</feature>
<organism evidence="2 3">
    <name type="scientific">Aspergillus ellipticus CBS 707.79</name>
    <dbReference type="NCBI Taxonomy" id="1448320"/>
    <lineage>
        <taxon>Eukaryota</taxon>
        <taxon>Fungi</taxon>
        <taxon>Dikarya</taxon>
        <taxon>Ascomycota</taxon>
        <taxon>Pezizomycotina</taxon>
        <taxon>Eurotiomycetes</taxon>
        <taxon>Eurotiomycetidae</taxon>
        <taxon>Eurotiales</taxon>
        <taxon>Aspergillaceae</taxon>
        <taxon>Aspergillus</taxon>
        <taxon>Aspergillus subgen. Circumdati</taxon>
    </lineage>
</organism>
<evidence type="ECO:0000313" key="2">
    <source>
        <dbReference type="EMBL" id="PYH90518.1"/>
    </source>
</evidence>
<feature type="compositionally biased region" description="Basic residues" evidence="1">
    <location>
        <begin position="75"/>
        <end position="84"/>
    </location>
</feature>
<dbReference type="VEuPathDB" id="FungiDB:BO71DRAFT_74492"/>
<gene>
    <name evidence="2" type="ORF">BO71DRAFT_74492</name>
</gene>
<feature type="compositionally biased region" description="Gly residues" evidence="1">
    <location>
        <begin position="1"/>
        <end position="10"/>
    </location>
</feature>
<feature type="compositionally biased region" description="Basic residues" evidence="1">
    <location>
        <begin position="23"/>
        <end position="32"/>
    </location>
</feature>
<evidence type="ECO:0000313" key="3">
    <source>
        <dbReference type="Proteomes" id="UP000247810"/>
    </source>
</evidence>
<dbReference type="EMBL" id="KZ825980">
    <property type="protein sequence ID" value="PYH90518.1"/>
    <property type="molecule type" value="Genomic_DNA"/>
</dbReference>
<keyword evidence="3" id="KW-1185">Reference proteome</keyword>
<evidence type="ECO:0000256" key="1">
    <source>
        <dbReference type="SAM" id="MobiDB-lite"/>
    </source>
</evidence>
<reference evidence="2 3" key="1">
    <citation type="submission" date="2018-02" db="EMBL/GenBank/DDBJ databases">
        <title>The genomes of Aspergillus section Nigri reveals drivers in fungal speciation.</title>
        <authorList>
            <consortium name="DOE Joint Genome Institute"/>
            <person name="Vesth T.C."/>
            <person name="Nybo J."/>
            <person name="Theobald S."/>
            <person name="Brandl J."/>
            <person name="Frisvad J.C."/>
            <person name="Nielsen K.F."/>
            <person name="Lyhne E.K."/>
            <person name="Kogle M.E."/>
            <person name="Kuo A."/>
            <person name="Riley R."/>
            <person name="Clum A."/>
            <person name="Nolan M."/>
            <person name="Lipzen A."/>
            <person name="Salamov A."/>
            <person name="Henrissat B."/>
            <person name="Wiebenga A."/>
            <person name="De vries R.P."/>
            <person name="Grigoriev I.V."/>
            <person name="Mortensen U.H."/>
            <person name="Andersen M.R."/>
            <person name="Baker S.E."/>
        </authorList>
    </citation>
    <scope>NUCLEOTIDE SEQUENCE [LARGE SCALE GENOMIC DNA]</scope>
    <source>
        <strain evidence="2 3">CBS 707.79</strain>
    </source>
</reference>
<protein>
    <submittedName>
        <fullName evidence="2">Uncharacterized protein</fullName>
    </submittedName>
</protein>
<dbReference type="Proteomes" id="UP000247810">
    <property type="component" value="Unassembled WGS sequence"/>
</dbReference>
<name>A0A319DQY2_9EURO</name>
<dbReference type="AlphaFoldDB" id="A0A319DQY2"/>
<proteinExistence type="predicted"/>
<feature type="compositionally biased region" description="Gly residues" evidence="1">
    <location>
        <begin position="44"/>
        <end position="53"/>
    </location>
</feature>
<sequence length="135" mass="14375">MGPGGGGGGLVAERGEEEEGGGARRRGGRGRWRKEQLMAQPEGGMDGWMGFGQKGELAVTGQESSAAEAKQQEQHHHHYHHHHPSLSSQQPGSLAGRWSLVAAGCWLLAGCWLAGWLESPVPLLIIPHLIPLPSP</sequence>